<dbReference type="AlphaFoldDB" id="A0AAV2KWS3"/>
<feature type="signal peptide" evidence="2">
    <location>
        <begin position="1"/>
        <end position="19"/>
    </location>
</feature>
<accession>A0AAV2KWS3</accession>
<evidence type="ECO:0000313" key="3">
    <source>
        <dbReference type="EMBL" id="CAL1593481.1"/>
    </source>
</evidence>
<evidence type="ECO:0000256" key="1">
    <source>
        <dbReference type="SAM" id="MobiDB-lite"/>
    </source>
</evidence>
<sequence>MEGRIICLVVLLGHYGGEAATPPLTTESSSSDDFLTTRAPPYSNAPTSTSDLEPCIKVSGKDLMELFNSPVYKAEWMVKPLEDVPVIVGPIAHSGVCVTLCDKFQWLIHNVAGEGTRVTRASHISDKWSILSPH</sequence>
<feature type="region of interest" description="Disordered" evidence="1">
    <location>
        <begin position="22"/>
        <end position="49"/>
    </location>
</feature>
<keyword evidence="2" id="KW-0732">Signal</keyword>
<organism evidence="3 4">
    <name type="scientific">Knipowitschia caucasica</name>
    <name type="common">Caucasian dwarf goby</name>
    <name type="synonym">Pomatoschistus caucasicus</name>
    <dbReference type="NCBI Taxonomy" id="637954"/>
    <lineage>
        <taxon>Eukaryota</taxon>
        <taxon>Metazoa</taxon>
        <taxon>Chordata</taxon>
        <taxon>Craniata</taxon>
        <taxon>Vertebrata</taxon>
        <taxon>Euteleostomi</taxon>
        <taxon>Actinopterygii</taxon>
        <taxon>Neopterygii</taxon>
        <taxon>Teleostei</taxon>
        <taxon>Neoteleostei</taxon>
        <taxon>Acanthomorphata</taxon>
        <taxon>Gobiaria</taxon>
        <taxon>Gobiiformes</taxon>
        <taxon>Gobioidei</taxon>
        <taxon>Gobiidae</taxon>
        <taxon>Gobiinae</taxon>
        <taxon>Knipowitschia</taxon>
    </lineage>
</organism>
<feature type="chain" id="PRO_5043382519" evidence="2">
    <location>
        <begin position="20"/>
        <end position="134"/>
    </location>
</feature>
<evidence type="ECO:0000313" key="4">
    <source>
        <dbReference type="Proteomes" id="UP001497482"/>
    </source>
</evidence>
<dbReference type="EMBL" id="OZ035824">
    <property type="protein sequence ID" value="CAL1593481.1"/>
    <property type="molecule type" value="Genomic_DNA"/>
</dbReference>
<keyword evidence="4" id="KW-1185">Reference proteome</keyword>
<proteinExistence type="predicted"/>
<protein>
    <submittedName>
        <fullName evidence="3">Uncharacterized protein</fullName>
    </submittedName>
</protein>
<evidence type="ECO:0000256" key="2">
    <source>
        <dbReference type="SAM" id="SignalP"/>
    </source>
</evidence>
<reference evidence="3 4" key="1">
    <citation type="submission" date="2024-04" db="EMBL/GenBank/DDBJ databases">
        <authorList>
            <person name="Waldvogel A.-M."/>
            <person name="Schoenle A."/>
        </authorList>
    </citation>
    <scope>NUCLEOTIDE SEQUENCE [LARGE SCALE GENOMIC DNA]</scope>
</reference>
<gene>
    <name evidence="3" type="ORF">KC01_LOCUS22584</name>
</gene>
<dbReference type="Proteomes" id="UP001497482">
    <property type="component" value="Chromosome 2"/>
</dbReference>
<name>A0AAV2KWS3_KNICA</name>
<feature type="compositionally biased region" description="Polar residues" evidence="1">
    <location>
        <begin position="23"/>
        <end position="34"/>
    </location>
</feature>